<dbReference type="SUPFAM" id="SSF54427">
    <property type="entry name" value="NTF2-like"/>
    <property type="match status" value="1"/>
</dbReference>
<reference evidence="2 3" key="1">
    <citation type="submission" date="2020-08" db="EMBL/GenBank/DDBJ databases">
        <title>Genomic Encyclopedia of Type Strains, Phase III (KMG-III): the genomes of soil and plant-associated and newly described type strains.</title>
        <authorList>
            <person name="Whitman W."/>
        </authorList>
    </citation>
    <scope>NUCLEOTIDE SEQUENCE [LARGE SCALE GENOMIC DNA]</scope>
    <source>
        <strain evidence="2 3">CECT 7247</strain>
    </source>
</reference>
<dbReference type="Proteomes" id="UP000574369">
    <property type="component" value="Unassembled WGS sequence"/>
</dbReference>
<dbReference type="Pfam" id="PF12680">
    <property type="entry name" value="SnoaL_2"/>
    <property type="match status" value="1"/>
</dbReference>
<sequence length="117" mass="12795">MSGTNKDLLKAANAAIVRGDIETFLSHCSDDIVWVTVGQPPISGKAALREWMRVEYAEPPEFSVERMIEEGPWVVALGSITVKSADGNSSVHQYSDVWRCEGGKLAELRAFVMKPSA</sequence>
<keyword evidence="3" id="KW-1185">Reference proteome</keyword>
<dbReference type="RefSeq" id="WP_088448635.1">
    <property type="nucleotide sequence ID" value="NZ_JACHXO010000001.1"/>
</dbReference>
<feature type="domain" description="SnoaL-like" evidence="1">
    <location>
        <begin position="12"/>
        <end position="107"/>
    </location>
</feature>
<protein>
    <submittedName>
        <fullName evidence="2">Ketosteroid isomerase-like protein</fullName>
    </submittedName>
</protein>
<evidence type="ECO:0000259" key="1">
    <source>
        <dbReference type="Pfam" id="PF12680"/>
    </source>
</evidence>
<dbReference type="EMBL" id="JACHXO010000001">
    <property type="protein sequence ID" value="MBB3193826.1"/>
    <property type="molecule type" value="Genomic_DNA"/>
</dbReference>
<dbReference type="InterPro" id="IPR032710">
    <property type="entry name" value="NTF2-like_dom_sf"/>
</dbReference>
<name>A0ABR6GNZ5_9BURK</name>
<organism evidence="2 3">
    <name type="scientific">Roseateles terrae</name>
    <dbReference type="NCBI Taxonomy" id="431060"/>
    <lineage>
        <taxon>Bacteria</taxon>
        <taxon>Pseudomonadati</taxon>
        <taxon>Pseudomonadota</taxon>
        <taxon>Betaproteobacteria</taxon>
        <taxon>Burkholderiales</taxon>
        <taxon>Sphaerotilaceae</taxon>
        <taxon>Roseateles</taxon>
    </lineage>
</organism>
<evidence type="ECO:0000313" key="2">
    <source>
        <dbReference type="EMBL" id="MBB3193826.1"/>
    </source>
</evidence>
<gene>
    <name evidence="2" type="ORF">FHS28_001191</name>
</gene>
<evidence type="ECO:0000313" key="3">
    <source>
        <dbReference type="Proteomes" id="UP000574369"/>
    </source>
</evidence>
<dbReference type="InterPro" id="IPR037401">
    <property type="entry name" value="SnoaL-like"/>
</dbReference>
<dbReference type="Gene3D" id="3.10.450.50">
    <property type="match status" value="1"/>
</dbReference>
<proteinExistence type="predicted"/>
<accession>A0ABR6GNZ5</accession>
<comment type="caution">
    <text evidence="2">The sequence shown here is derived from an EMBL/GenBank/DDBJ whole genome shotgun (WGS) entry which is preliminary data.</text>
</comment>